<feature type="non-terminal residue" evidence="1">
    <location>
        <position position="1"/>
    </location>
</feature>
<dbReference type="Pfam" id="PF04090">
    <property type="entry name" value="Rrn11"/>
    <property type="match status" value="1"/>
</dbReference>
<dbReference type="GO" id="GO:0003743">
    <property type="term" value="F:translation initiation factor activity"/>
    <property type="evidence" value="ECO:0007669"/>
    <property type="project" value="UniProtKB-KW"/>
</dbReference>
<dbReference type="Proteomes" id="UP000193685">
    <property type="component" value="Unassembled WGS sequence"/>
</dbReference>
<dbReference type="SUPFAM" id="SSF48452">
    <property type="entry name" value="TPR-like"/>
    <property type="match status" value="1"/>
</dbReference>
<sequence>SQRYQHVEVLVTLIHRCIQTREWERALRGFSLLLRVPDVDIKLCYDMGLEILLHTEKEKAIEYLSRLIVAFPPLTHGTILRMEGHQTPRAEVFVRILTVHRIHQGRFHEAVDALDQWLLVPPFRDDRQLWQLYVAICKELEDQARQADDAAGRVKWKSK</sequence>
<dbReference type="InterPro" id="IPR007224">
    <property type="entry name" value="TIF_Rrn11"/>
</dbReference>
<dbReference type="PANTHER" id="PTHR28244:SF1">
    <property type="entry name" value="RNA POLYMERASE I-SPECIFIC TRANSCRIPTION INITIATION FACTOR RRN11"/>
    <property type="match status" value="1"/>
</dbReference>
<accession>A0A1Y2FF71</accession>
<organism evidence="1 2">
    <name type="scientific">Protomyces lactucae-debilis</name>
    <dbReference type="NCBI Taxonomy" id="2754530"/>
    <lineage>
        <taxon>Eukaryota</taxon>
        <taxon>Fungi</taxon>
        <taxon>Dikarya</taxon>
        <taxon>Ascomycota</taxon>
        <taxon>Taphrinomycotina</taxon>
        <taxon>Taphrinomycetes</taxon>
        <taxon>Taphrinales</taxon>
        <taxon>Protomycetaceae</taxon>
        <taxon>Protomyces</taxon>
    </lineage>
</organism>
<dbReference type="GO" id="GO:0001181">
    <property type="term" value="F:RNA polymerase I general transcription initiation factor activity"/>
    <property type="evidence" value="ECO:0007669"/>
    <property type="project" value="InterPro"/>
</dbReference>
<dbReference type="STRING" id="56484.A0A1Y2FF71"/>
<dbReference type="RefSeq" id="XP_040724851.1">
    <property type="nucleotide sequence ID" value="XM_040867144.1"/>
</dbReference>
<dbReference type="GO" id="GO:0070860">
    <property type="term" value="C:RNA polymerase I core factor complex"/>
    <property type="evidence" value="ECO:0007669"/>
    <property type="project" value="TreeGrafter"/>
</dbReference>
<dbReference type="AlphaFoldDB" id="A0A1Y2FF71"/>
<comment type="caution">
    <text evidence="1">The sequence shown here is derived from an EMBL/GenBank/DDBJ whole genome shotgun (WGS) entry which is preliminary data.</text>
</comment>
<dbReference type="OrthoDB" id="2159786at2759"/>
<evidence type="ECO:0000313" key="1">
    <source>
        <dbReference type="EMBL" id="ORY81475.1"/>
    </source>
</evidence>
<dbReference type="InterPro" id="IPR053029">
    <property type="entry name" value="RNA_pol_I-specific_init_factor"/>
</dbReference>
<evidence type="ECO:0000313" key="2">
    <source>
        <dbReference type="Proteomes" id="UP000193685"/>
    </source>
</evidence>
<gene>
    <name evidence="1" type="ORF">BCR37DRAFT_334466</name>
</gene>
<dbReference type="GO" id="GO:0017025">
    <property type="term" value="F:TBP-class protein binding"/>
    <property type="evidence" value="ECO:0007669"/>
    <property type="project" value="TreeGrafter"/>
</dbReference>
<dbReference type="GO" id="GO:0042790">
    <property type="term" value="P:nucleolar large rRNA transcription by RNA polymerase I"/>
    <property type="evidence" value="ECO:0007669"/>
    <property type="project" value="TreeGrafter"/>
</dbReference>
<keyword evidence="1" id="KW-0396">Initiation factor</keyword>
<dbReference type="InterPro" id="IPR011990">
    <property type="entry name" value="TPR-like_helical_dom_sf"/>
</dbReference>
<dbReference type="EMBL" id="MCFI01000011">
    <property type="protein sequence ID" value="ORY81475.1"/>
    <property type="molecule type" value="Genomic_DNA"/>
</dbReference>
<dbReference type="GO" id="GO:0001164">
    <property type="term" value="F:RNA polymerase I core promoter sequence-specific DNA binding"/>
    <property type="evidence" value="ECO:0007669"/>
    <property type="project" value="InterPro"/>
</dbReference>
<keyword evidence="1" id="KW-0648">Protein biosynthesis</keyword>
<name>A0A1Y2FF71_PROLT</name>
<dbReference type="GeneID" id="63783743"/>
<protein>
    <submittedName>
        <fullName evidence="1">RNA polymerase I-specific initiation factor-domain-containing protein</fullName>
    </submittedName>
</protein>
<reference evidence="1 2" key="1">
    <citation type="submission" date="2016-07" db="EMBL/GenBank/DDBJ databases">
        <title>Pervasive Adenine N6-methylation of Active Genes in Fungi.</title>
        <authorList>
            <consortium name="DOE Joint Genome Institute"/>
            <person name="Mondo S.J."/>
            <person name="Dannebaum R.O."/>
            <person name="Kuo R.C."/>
            <person name="Labutti K."/>
            <person name="Haridas S."/>
            <person name="Kuo A."/>
            <person name="Salamov A."/>
            <person name="Ahrendt S.R."/>
            <person name="Lipzen A."/>
            <person name="Sullivan W."/>
            <person name="Andreopoulos W.B."/>
            <person name="Clum A."/>
            <person name="Lindquist E."/>
            <person name="Daum C."/>
            <person name="Ramamoorthy G.K."/>
            <person name="Gryganskyi A."/>
            <person name="Culley D."/>
            <person name="Magnuson J.K."/>
            <person name="James T.Y."/>
            <person name="O'Malley M.A."/>
            <person name="Stajich J.E."/>
            <person name="Spatafora J.W."/>
            <person name="Visel A."/>
            <person name="Grigoriev I.V."/>
        </authorList>
    </citation>
    <scope>NUCLEOTIDE SEQUENCE [LARGE SCALE GENOMIC DNA]</scope>
    <source>
        <strain evidence="1 2">12-1054</strain>
    </source>
</reference>
<dbReference type="PANTHER" id="PTHR28244">
    <property type="entry name" value="RNA POLYMERASE I-SPECIFIC TRANSCRIPTION INITIATION FACTOR RRN11"/>
    <property type="match status" value="1"/>
</dbReference>
<feature type="non-terminal residue" evidence="1">
    <location>
        <position position="159"/>
    </location>
</feature>
<proteinExistence type="predicted"/>
<keyword evidence="2" id="KW-1185">Reference proteome</keyword>